<feature type="signal peptide" evidence="1">
    <location>
        <begin position="1"/>
        <end position="20"/>
    </location>
</feature>
<gene>
    <name evidence="3" type="ORF">R0H02_16210</name>
</gene>
<name>A0AB35RP83_9ENTR</name>
<accession>A0AB35RP83</accession>
<dbReference type="EMBL" id="JAWJAC010000009">
    <property type="protein sequence ID" value="MDV2864001.1"/>
    <property type="molecule type" value="Genomic_DNA"/>
</dbReference>
<protein>
    <submittedName>
        <fullName evidence="3">ABC transporter substrate-binding protein</fullName>
    </submittedName>
</protein>
<keyword evidence="1" id="KW-0732">Signal</keyword>
<dbReference type="RefSeq" id="WP_229221377.1">
    <property type="nucleotide sequence ID" value="NZ_JAWJAC010000009.1"/>
</dbReference>
<evidence type="ECO:0000259" key="2">
    <source>
        <dbReference type="Pfam" id="PF00496"/>
    </source>
</evidence>
<organism evidence="3 4">
    <name type="scientific">Phytobacter ursingii</name>
    <dbReference type="NCBI Taxonomy" id="1972431"/>
    <lineage>
        <taxon>Bacteria</taxon>
        <taxon>Pseudomonadati</taxon>
        <taxon>Pseudomonadota</taxon>
        <taxon>Gammaproteobacteria</taxon>
        <taxon>Enterobacterales</taxon>
        <taxon>Enterobacteriaceae</taxon>
        <taxon>Phytobacter</taxon>
    </lineage>
</organism>
<dbReference type="GO" id="GO:0043190">
    <property type="term" value="C:ATP-binding cassette (ABC) transporter complex"/>
    <property type="evidence" value="ECO:0007669"/>
    <property type="project" value="InterPro"/>
</dbReference>
<dbReference type="Gene3D" id="3.90.76.10">
    <property type="entry name" value="Dipeptide-binding Protein, Domain 1"/>
    <property type="match status" value="1"/>
</dbReference>
<dbReference type="InterPro" id="IPR039424">
    <property type="entry name" value="SBP_5"/>
</dbReference>
<dbReference type="AlphaFoldDB" id="A0AB35RP83"/>
<evidence type="ECO:0000256" key="1">
    <source>
        <dbReference type="SAM" id="SignalP"/>
    </source>
</evidence>
<dbReference type="PANTHER" id="PTHR30290">
    <property type="entry name" value="PERIPLASMIC BINDING COMPONENT OF ABC TRANSPORTER"/>
    <property type="match status" value="1"/>
</dbReference>
<dbReference type="PIRSF" id="PIRSF002741">
    <property type="entry name" value="MppA"/>
    <property type="match status" value="1"/>
</dbReference>
<evidence type="ECO:0000313" key="4">
    <source>
        <dbReference type="Proteomes" id="UP001286589"/>
    </source>
</evidence>
<dbReference type="GO" id="GO:0015833">
    <property type="term" value="P:peptide transport"/>
    <property type="evidence" value="ECO:0007669"/>
    <property type="project" value="TreeGrafter"/>
</dbReference>
<dbReference type="Gene3D" id="3.40.190.10">
    <property type="entry name" value="Periplasmic binding protein-like II"/>
    <property type="match status" value="1"/>
</dbReference>
<sequence length="522" mass="57031">MTKKLLPLVIMTLLSATSYAATPPDTLVVAQGLDDIVSLDPAEANELSSIQTVPSLYERLVQPDRENPEKINPVLAESWQPDAAAKTLTIKLKSDAKFASGNPLRPEDVIFSYTRAVTMNKSPAFILNVLGWQPDNIASQLKKIDDHTIQLHWTADVSPAVALNILSTPIASIVDEKLVSANVKDNDFGNAWLKLHSAGSGAFKMRVYQPHQAIVLDANPTSPGGAPKVKNIIIKNVPDPASRRLLIQQGDADVARDLGADQISALTDKKGIKVLSIPSAEQNYLVFNTGNSANPLLNNPAFWEAARWLVDYDGITKNLLKGQYFVHQSFLPVGLPGALEDNPFKFDPAKAKEILAKAGIKDAHFTLDVENKPPFITIAQSMQASFAQGGVKVDLLPAAGSQVYARVRAKQHQAAIRLWIPDYFDAHSNASAFAYNDGKSSTVAGLNGWQIPELNKATLAAVAEPDAAKRLELYKTMQQELQHKSPYVFVDQGKTQIVVRENVKGYQQGLNADMVWYDRVTK</sequence>
<evidence type="ECO:0000313" key="3">
    <source>
        <dbReference type="EMBL" id="MDV2864001.1"/>
    </source>
</evidence>
<dbReference type="Pfam" id="PF00496">
    <property type="entry name" value="SBP_bac_5"/>
    <property type="match status" value="1"/>
</dbReference>
<dbReference type="InterPro" id="IPR000914">
    <property type="entry name" value="SBP_5_dom"/>
</dbReference>
<proteinExistence type="predicted"/>
<reference evidence="3 4" key="1">
    <citation type="submission" date="2023-10" db="EMBL/GenBank/DDBJ databases">
        <title>Phytobacter spp. The emergence of a new genus of hospital-origin enterobacteria encoding carbapenemases in Argentina.</title>
        <authorList>
            <person name="Vay C."/>
            <person name="Almuzara M."/>
            <person name="Traglia G.M."/>
            <person name="Campos J."/>
        </authorList>
    </citation>
    <scope>NUCLEOTIDE SEQUENCE [LARGE SCALE GENOMIC DNA]</scope>
    <source>
        <strain evidence="3 4">CVMA36</strain>
    </source>
</reference>
<dbReference type="InterPro" id="IPR030678">
    <property type="entry name" value="Peptide/Ni-bd"/>
</dbReference>
<comment type="caution">
    <text evidence="3">The sequence shown here is derived from an EMBL/GenBank/DDBJ whole genome shotgun (WGS) entry which is preliminary data.</text>
</comment>
<keyword evidence="4" id="KW-1185">Reference proteome</keyword>
<dbReference type="GO" id="GO:1904680">
    <property type="term" value="F:peptide transmembrane transporter activity"/>
    <property type="evidence" value="ECO:0007669"/>
    <property type="project" value="TreeGrafter"/>
</dbReference>
<feature type="chain" id="PRO_5044248599" evidence="1">
    <location>
        <begin position="21"/>
        <end position="522"/>
    </location>
</feature>
<dbReference type="CDD" id="cd08512">
    <property type="entry name" value="PBP2_NikA_DppA_OppA_like_7"/>
    <property type="match status" value="1"/>
</dbReference>
<feature type="domain" description="Solute-binding protein family 5" evidence="2">
    <location>
        <begin position="70"/>
        <end position="440"/>
    </location>
</feature>
<dbReference type="PANTHER" id="PTHR30290:SF34">
    <property type="entry name" value="ABC TRANSPORTER, PERIPLASMIC OLIGO-PEPTIDE BINDING PROTEIN, PUTATIVE-RELATED"/>
    <property type="match status" value="1"/>
</dbReference>
<dbReference type="Proteomes" id="UP001286589">
    <property type="component" value="Unassembled WGS sequence"/>
</dbReference>
<dbReference type="Gene3D" id="3.10.105.10">
    <property type="entry name" value="Dipeptide-binding Protein, Domain 3"/>
    <property type="match status" value="1"/>
</dbReference>
<dbReference type="SUPFAM" id="SSF53850">
    <property type="entry name" value="Periplasmic binding protein-like II"/>
    <property type="match status" value="1"/>
</dbReference>
<dbReference type="GO" id="GO:0030288">
    <property type="term" value="C:outer membrane-bounded periplasmic space"/>
    <property type="evidence" value="ECO:0007669"/>
    <property type="project" value="UniProtKB-ARBA"/>
</dbReference>